<dbReference type="PROSITE" id="PS50928">
    <property type="entry name" value="ABC_TM1"/>
    <property type="match status" value="1"/>
</dbReference>
<accession>A0A645EU39</accession>
<dbReference type="InterPro" id="IPR035906">
    <property type="entry name" value="MetI-like_sf"/>
</dbReference>
<keyword evidence="4 6" id="KW-0472">Membrane</keyword>
<keyword evidence="3 6" id="KW-1133">Transmembrane helix</keyword>
<feature type="transmembrane region" description="Helical" evidence="6">
    <location>
        <begin position="54"/>
        <end position="72"/>
    </location>
</feature>
<evidence type="ECO:0000259" key="7">
    <source>
        <dbReference type="PROSITE" id="PS50928"/>
    </source>
</evidence>
<dbReference type="SUPFAM" id="SSF161098">
    <property type="entry name" value="MetI-like"/>
    <property type="match status" value="1"/>
</dbReference>
<keyword evidence="2 6" id="KW-0812">Transmembrane</keyword>
<evidence type="ECO:0000256" key="1">
    <source>
        <dbReference type="ARBA" id="ARBA00004141"/>
    </source>
</evidence>
<gene>
    <name evidence="8" type="ORF">SDC9_152809</name>
</gene>
<name>A0A645EU39_9ZZZZ</name>
<dbReference type="Gene3D" id="1.10.3720.10">
    <property type="entry name" value="MetI-like"/>
    <property type="match status" value="1"/>
</dbReference>
<dbReference type="GO" id="GO:0005886">
    <property type="term" value="C:plasma membrane"/>
    <property type="evidence" value="ECO:0007669"/>
    <property type="project" value="TreeGrafter"/>
</dbReference>
<dbReference type="EMBL" id="VSSQ01051463">
    <property type="protein sequence ID" value="MPN05558.1"/>
    <property type="molecule type" value="Genomic_DNA"/>
</dbReference>
<evidence type="ECO:0000256" key="6">
    <source>
        <dbReference type="SAM" id="Phobius"/>
    </source>
</evidence>
<dbReference type="InterPro" id="IPR043429">
    <property type="entry name" value="ArtM/GltK/GlnP/TcyL/YhdX-like"/>
</dbReference>
<evidence type="ECO:0000256" key="2">
    <source>
        <dbReference type="ARBA" id="ARBA00022692"/>
    </source>
</evidence>
<sequence length="107" mass="12145">MRKVILPQAIRIVIPSMVNQFIITLKDTSILSVIGMVELTQSGKLIIARNFKSFEIWLTVGVMYIVVITILSRVSRMIERRMAVGKRQSRGKKPAKKLWHAGCAARH</sequence>
<feature type="domain" description="ABC transmembrane type-1" evidence="7">
    <location>
        <begin position="1"/>
        <end position="75"/>
    </location>
</feature>
<comment type="caution">
    <text evidence="8">The sequence shown here is derived from an EMBL/GenBank/DDBJ whole genome shotgun (WGS) entry which is preliminary data.</text>
</comment>
<dbReference type="GO" id="GO:0006865">
    <property type="term" value="P:amino acid transport"/>
    <property type="evidence" value="ECO:0007669"/>
    <property type="project" value="TreeGrafter"/>
</dbReference>
<dbReference type="PANTHER" id="PTHR30614:SF46">
    <property type="entry name" value="ABC TRANSPORTER MEMBRANE SPANNING PERMEASE-GLUTAMINE TRANSPORT"/>
    <property type="match status" value="1"/>
</dbReference>
<evidence type="ECO:0000256" key="3">
    <source>
        <dbReference type="ARBA" id="ARBA00022989"/>
    </source>
</evidence>
<evidence type="ECO:0000256" key="5">
    <source>
        <dbReference type="SAM" id="MobiDB-lite"/>
    </source>
</evidence>
<feature type="region of interest" description="Disordered" evidence="5">
    <location>
        <begin position="85"/>
        <end position="107"/>
    </location>
</feature>
<dbReference type="PANTHER" id="PTHR30614">
    <property type="entry name" value="MEMBRANE COMPONENT OF AMINO ACID ABC TRANSPORTER"/>
    <property type="match status" value="1"/>
</dbReference>
<comment type="subcellular location">
    <subcellularLocation>
        <location evidence="1">Membrane</location>
        <topology evidence="1">Multi-pass membrane protein</topology>
    </subcellularLocation>
</comment>
<reference evidence="8" key="1">
    <citation type="submission" date="2019-08" db="EMBL/GenBank/DDBJ databases">
        <authorList>
            <person name="Kucharzyk K."/>
            <person name="Murdoch R.W."/>
            <person name="Higgins S."/>
            <person name="Loffler F."/>
        </authorList>
    </citation>
    <scope>NUCLEOTIDE SEQUENCE</scope>
</reference>
<dbReference type="GO" id="GO:0055085">
    <property type="term" value="P:transmembrane transport"/>
    <property type="evidence" value="ECO:0007669"/>
    <property type="project" value="InterPro"/>
</dbReference>
<protein>
    <recommendedName>
        <fullName evidence="7">ABC transmembrane type-1 domain-containing protein</fullName>
    </recommendedName>
</protein>
<evidence type="ECO:0000313" key="8">
    <source>
        <dbReference type="EMBL" id="MPN05558.1"/>
    </source>
</evidence>
<evidence type="ECO:0000256" key="4">
    <source>
        <dbReference type="ARBA" id="ARBA00023136"/>
    </source>
</evidence>
<dbReference type="Pfam" id="PF00528">
    <property type="entry name" value="BPD_transp_1"/>
    <property type="match status" value="1"/>
</dbReference>
<dbReference type="AlphaFoldDB" id="A0A645EU39"/>
<proteinExistence type="predicted"/>
<dbReference type="InterPro" id="IPR000515">
    <property type="entry name" value="MetI-like"/>
</dbReference>
<organism evidence="8">
    <name type="scientific">bioreactor metagenome</name>
    <dbReference type="NCBI Taxonomy" id="1076179"/>
    <lineage>
        <taxon>unclassified sequences</taxon>
        <taxon>metagenomes</taxon>
        <taxon>ecological metagenomes</taxon>
    </lineage>
</organism>
<dbReference type="CDD" id="cd06261">
    <property type="entry name" value="TM_PBP2"/>
    <property type="match status" value="1"/>
</dbReference>